<dbReference type="HOGENOM" id="CLU_2811071_0_0_0"/>
<evidence type="ECO:0000256" key="1">
    <source>
        <dbReference type="SAM" id="MobiDB-lite"/>
    </source>
</evidence>
<dbReference type="EMBL" id="CP001275">
    <property type="protein sequence ID" value="ACM05340.1"/>
    <property type="molecule type" value="Genomic_DNA"/>
</dbReference>
<evidence type="ECO:0000313" key="2">
    <source>
        <dbReference type="EMBL" id="ACM05340.1"/>
    </source>
</evidence>
<dbReference type="KEGG" id="tro:trd_1589"/>
<dbReference type="AlphaFoldDB" id="B9L096"/>
<keyword evidence="3" id="KW-1185">Reference proteome</keyword>
<sequence length="67" mass="7051">MQPAGRGAGGPERVDRHIAGAARVRHRSAHPPPPCRGQALPDPPARQGRPTIPSPFVRCAIAVTACR</sequence>
<gene>
    <name evidence="2" type="ordered locus">trd_1589</name>
</gene>
<reference evidence="2 3" key="1">
    <citation type="journal article" date="2009" name="PLoS ONE">
        <title>Complete genome sequence of the aerobic CO-oxidizing thermophile Thermomicrobium roseum.</title>
        <authorList>
            <person name="Wu D."/>
            <person name="Raymond J."/>
            <person name="Wu M."/>
            <person name="Chatterji S."/>
            <person name="Ren Q."/>
            <person name="Graham J.E."/>
            <person name="Bryant D.A."/>
            <person name="Robb F."/>
            <person name="Colman A."/>
            <person name="Tallon L.J."/>
            <person name="Badger J.H."/>
            <person name="Madupu R."/>
            <person name="Ward N.L."/>
            <person name="Eisen J.A."/>
        </authorList>
    </citation>
    <scope>NUCLEOTIDE SEQUENCE [LARGE SCALE GENOMIC DNA]</scope>
    <source>
        <strain evidence="3">ATCC 27502 / DSM 5159 / P-2</strain>
    </source>
</reference>
<evidence type="ECO:0000313" key="3">
    <source>
        <dbReference type="Proteomes" id="UP000000447"/>
    </source>
</evidence>
<protein>
    <submittedName>
        <fullName evidence="2">Uncharacterized protein</fullName>
    </submittedName>
</protein>
<name>B9L096_THERP</name>
<feature type="region of interest" description="Disordered" evidence="1">
    <location>
        <begin position="1"/>
        <end position="53"/>
    </location>
</feature>
<organism evidence="2 3">
    <name type="scientific">Thermomicrobium roseum (strain ATCC 27502 / DSM 5159 / P-2)</name>
    <dbReference type="NCBI Taxonomy" id="309801"/>
    <lineage>
        <taxon>Bacteria</taxon>
        <taxon>Pseudomonadati</taxon>
        <taxon>Thermomicrobiota</taxon>
        <taxon>Thermomicrobia</taxon>
        <taxon>Thermomicrobiales</taxon>
        <taxon>Thermomicrobiaceae</taxon>
        <taxon>Thermomicrobium</taxon>
    </lineage>
</organism>
<proteinExistence type="predicted"/>
<dbReference type="Proteomes" id="UP000000447">
    <property type="component" value="Chromosome"/>
</dbReference>
<accession>B9L096</accession>
<feature type="compositionally biased region" description="Gly residues" evidence="1">
    <location>
        <begin position="1"/>
        <end position="10"/>
    </location>
</feature>